<dbReference type="CDD" id="cd00408">
    <property type="entry name" value="DHDPS-like"/>
    <property type="match status" value="1"/>
</dbReference>
<evidence type="ECO:0000313" key="6">
    <source>
        <dbReference type="Proteomes" id="UP000289411"/>
    </source>
</evidence>
<dbReference type="EMBL" id="QYBC01000011">
    <property type="protein sequence ID" value="RYB04182.1"/>
    <property type="molecule type" value="Genomic_DNA"/>
</dbReference>
<dbReference type="PANTHER" id="PTHR12128">
    <property type="entry name" value="DIHYDRODIPICOLINATE SYNTHASE"/>
    <property type="match status" value="1"/>
</dbReference>
<dbReference type="PIRSF" id="PIRSF001365">
    <property type="entry name" value="DHDPS"/>
    <property type="match status" value="1"/>
</dbReference>
<reference evidence="5 6" key="1">
    <citation type="submission" date="2018-09" db="EMBL/GenBank/DDBJ databases">
        <authorList>
            <person name="Grouzdev D.S."/>
            <person name="Krutkina M.S."/>
        </authorList>
    </citation>
    <scope>NUCLEOTIDE SEQUENCE [LARGE SCALE GENOMIC DNA]</scope>
    <source>
        <strain evidence="5 6">RmlP001</strain>
    </source>
</reference>
<evidence type="ECO:0000313" key="5">
    <source>
        <dbReference type="EMBL" id="RYB04182.1"/>
    </source>
</evidence>
<protein>
    <submittedName>
        <fullName evidence="5">Dihydrodipicolinate synthase family protein</fullName>
    </submittedName>
</protein>
<dbReference type="PANTHER" id="PTHR12128:SF66">
    <property type="entry name" value="4-HYDROXY-2-OXOGLUTARATE ALDOLASE, MITOCHONDRIAL"/>
    <property type="match status" value="1"/>
</dbReference>
<evidence type="ECO:0000256" key="3">
    <source>
        <dbReference type="PIRNR" id="PIRNR001365"/>
    </source>
</evidence>
<sequence>MRAEPSAAAGSRHVTTAIPLTGIFPVAPTPFKANGDLDLPGKRRVMDCMVDQGVDGICVLANYSEQFAVTDAERDQLVEASIDQVGGRVPVIVTCSHYATAIAAERGRKAAASGAAMLMLMPPYHGNGLRADENLMVEHFARIADAAKLPIMVQDAPLSGVALSVPFLVRLAKEVPLVRYFKVEVPQAAAKLRALIAAGGDAIEGPWDGEEAITLMADLDAGATGTMTSALLPDLIKPIVTAHLAGDRKTAAALYAKCLPLINYENRQCGLRAAKTVMMAGGVIDSDHVRHPFEPLHPATKAGLLEIAETLQPLALRWGK</sequence>
<feature type="binding site" evidence="4">
    <location>
        <position position="227"/>
    </location>
    <ligand>
        <name>pyruvate</name>
        <dbReference type="ChEBI" id="CHEBI:15361"/>
    </ligand>
</feature>
<dbReference type="SMART" id="SM01130">
    <property type="entry name" value="DHDPS"/>
    <property type="match status" value="1"/>
</dbReference>
<keyword evidence="6" id="KW-1185">Reference proteome</keyword>
<proteinExistence type="inferred from homology"/>
<dbReference type="Proteomes" id="UP000289411">
    <property type="component" value="Unassembled WGS sequence"/>
</dbReference>
<name>A0A4V1RIJ6_9HYPH</name>
<keyword evidence="2 3" id="KW-0456">Lyase</keyword>
<evidence type="ECO:0000256" key="4">
    <source>
        <dbReference type="PIRSR" id="PIRSR001365-2"/>
    </source>
</evidence>
<dbReference type="AlphaFoldDB" id="A0A4V1RIJ6"/>
<dbReference type="SUPFAM" id="SSF51569">
    <property type="entry name" value="Aldolase"/>
    <property type="match status" value="1"/>
</dbReference>
<reference evidence="5 6" key="2">
    <citation type="submission" date="2019-02" db="EMBL/GenBank/DDBJ databases">
        <title>'Lichenibacterium ramalinii' gen. nov. sp. nov., 'Lichenibacterium minor' gen. nov. sp. nov.</title>
        <authorList>
            <person name="Pankratov T."/>
        </authorList>
    </citation>
    <scope>NUCLEOTIDE SEQUENCE [LARGE SCALE GENOMIC DNA]</scope>
    <source>
        <strain evidence="5 6">RmlP001</strain>
    </source>
</reference>
<dbReference type="Gene3D" id="3.20.20.70">
    <property type="entry name" value="Aldolase class I"/>
    <property type="match status" value="1"/>
</dbReference>
<gene>
    <name evidence="5" type="ORF">D3272_14315</name>
</gene>
<dbReference type="Pfam" id="PF00701">
    <property type="entry name" value="DHDPS"/>
    <property type="match status" value="1"/>
</dbReference>
<evidence type="ECO:0000256" key="1">
    <source>
        <dbReference type="ARBA" id="ARBA00007592"/>
    </source>
</evidence>
<dbReference type="OrthoDB" id="7250010at2"/>
<comment type="caution">
    <text evidence="5">The sequence shown here is derived from an EMBL/GenBank/DDBJ whole genome shotgun (WGS) entry which is preliminary data.</text>
</comment>
<dbReference type="GO" id="GO:0008840">
    <property type="term" value="F:4-hydroxy-tetrahydrodipicolinate synthase activity"/>
    <property type="evidence" value="ECO:0007669"/>
    <property type="project" value="TreeGrafter"/>
</dbReference>
<comment type="similarity">
    <text evidence="1 3">Belongs to the DapA family.</text>
</comment>
<accession>A0A4V1RIJ6</accession>
<dbReference type="GO" id="GO:0005829">
    <property type="term" value="C:cytosol"/>
    <property type="evidence" value="ECO:0007669"/>
    <property type="project" value="TreeGrafter"/>
</dbReference>
<dbReference type="InterPro" id="IPR013785">
    <property type="entry name" value="Aldolase_TIM"/>
</dbReference>
<dbReference type="InterPro" id="IPR002220">
    <property type="entry name" value="DapA-like"/>
</dbReference>
<organism evidence="5 6">
    <name type="scientific">Lichenibacterium ramalinae</name>
    <dbReference type="NCBI Taxonomy" id="2316527"/>
    <lineage>
        <taxon>Bacteria</taxon>
        <taxon>Pseudomonadati</taxon>
        <taxon>Pseudomonadota</taxon>
        <taxon>Alphaproteobacteria</taxon>
        <taxon>Hyphomicrobiales</taxon>
        <taxon>Lichenihabitantaceae</taxon>
        <taxon>Lichenibacterium</taxon>
    </lineage>
</organism>
<evidence type="ECO:0000256" key="2">
    <source>
        <dbReference type="ARBA" id="ARBA00023239"/>
    </source>
</evidence>